<name>A0A016UZR7_9BILA</name>
<dbReference type="EMBL" id="JARK01001358">
    <property type="protein sequence ID" value="EYC20481.1"/>
    <property type="molecule type" value="Genomic_DNA"/>
</dbReference>
<evidence type="ECO:0000313" key="2">
    <source>
        <dbReference type="Proteomes" id="UP000024635"/>
    </source>
</evidence>
<evidence type="ECO:0000313" key="1">
    <source>
        <dbReference type="EMBL" id="EYC20481.1"/>
    </source>
</evidence>
<dbReference type="AlphaFoldDB" id="A0A016UZR7"/>
<reference evidence="2" key="1">
    <citation type="journal article" date="2015" name="Nat. Genet.">
        <title>The genome and transcriptome of the zoonotic hookworm Ancylostoma ceylanicum identify infection-specific gene families.</title>
        <authorList>
            <person name="Schwarz E.M."/>
            <person name="Hu Y."/>
            <person name="Antoshechkin I."/>
            <person name="Miller M.M."/>
            <person name="Sternberg P.W."/>
            <person name="Aroian R.V."/>
        </authorList>
    </citation>
    <scope>NUCLEOTIDE SEQUENCE</scope>
    <source>
        <strain evidence="2">HY135</strain>
    </source>
</reference>
<dbReference type="OrthoDB" id="5847436at2759"/>
<sequence length="116" mass="13606">MSAERHFGSAKTLFRRRFVCFETRYEGQDFINHKMLVKAKCTDASSHTIDFDGLQRLFYVAEFHGPDFAECRTRLLRKLDQSEKITLKDLTAECQFIKHYKEDSRMLESGLSNQMG</sequence>
<comment type="caution">
    <text evidence="1">The sequence shown here is derived from an EMBL/GenBank/DDBJ whole genome shotgun (WGS) entry which is preliminary data.</text>
</comment>
<gene>
    <name evidence="1" type="primary">Acey_s0022.g650</name>
    <name evidence="1" type="ORF">Y032_0022g650</name>
</gene>
<keyword evidence="2" id="KW-1185">Reference proteome</keyword>
<dbReference type="Proteomes" id="UP000024635">
    <property type="component" value="Unassembled WGS sequence"/>
</dbReference>
<accession>A0A016UZR7</accession>
<proteinExistence type="predicted"/>
<organism evidence="1 2">
    <name type="scientific">Ancylostoma ceylanicum</name>
    <dbReference type="NCBI Taxonomy" id="53326"/>
    <lineage>
        <taxon>Eukaryota</taxon>
        <taxon>Metazoa</taxon>
        <taxon>Ecdysozoa</taxon>
        <taxon>Nematoda</taxon>
        <taxon>Chromadorea</taxon>
        <taxon>Rhabditida</taxon>
        <taxon>Rhabditina</taxon>
        <taxon>Rhabditomorpha</taxon>
        <taxon>Strongyloidea</taxon>
        <taxon>Ancylostomatidae</taxon>
        <taxon>Ancylostomatinae</taxon>
        <taxon>Ancylostoma</taxon>
    </lineage>
</organism>
<protein>
    <submittedName>
        <fullName evidence="1">Uncharacterized protein</fullName>
    </submittedName>
</protein>